<keyword evidence="2" id="KW-0540">Nuclease</keyword>
<dbReference type="Proteomes" id="UP000260970">
    <property type="component" value="Unassembled WGS sequence"/>
</dbReference>
<dbReference type="InterPro" id="IPR003615">
    <property type="entry name" value="HNH_nuc"/>
</dbReference>
<dbReference type="Gene3D" id="1.10.30.50">
    <property type="match status" value="1"/>
</dbReference>
<name>A0A3E5ALS7_9FIRM</name>
<dbReference type="GO" id="GO:0004519">
    <property type="term" value="F:endonuclease activity"/>
    <property type="evidence" value="ECO:0007669"/>
    <property type="project" value="UniProtKB-KW"/>
</dbReference>
<proteinExistence type="predicted"/>
<dbReference type="GO" id="GO:0008270">
    <property type="term" value="F:zinc ion binding"/>
    <property type="evidence" value="ECO:0007669"/>
    <property type="project" value="InterPro"/>
</dbReference>
<gene>
    <name evidence="2" type="ORF">DXB72_11860</name>
</gene>
<organism evidence="2 3">
    <name type="scientific">Agathobacter rectalis</name>
    <dbReference type="NCBI Taxonomy" id="39491"/>
    <lineage>
        <taxon>Bacteria</taxon>
        <taxon>Bacillati</taxon>
        <taxon>Bacillota</taxon>
        <taxon>Clostridia</taxon>
        <taxon>Lachnospirales</taxon>
        <taxon>Lachnospiraceae</taxon>
        <taxon>Agathobacter</taxon>
    </lineage>
</organism>
<protein>
    <submittedName>
        <fullName evidence="2">HNH endonuclease</fullName>
    </submittedName>
</protein>
<accession>A0A3E5ALS7</accession>
<dbReference type="RefSeq" id="WP_117690806.1">
    <property type="nucleotide sequence ID" value="NZ_QSUE01000011.1"/>
</dbReference>
<dbReference type="InterPro" id="IPR002711">
    <property type="entry name" value="HNH"/>
</dbReference>
<reference evidence="2 3" key="1">
    <citation type="submission" date="2018-08" db="EMBL/GenBank/DDBJ databases">
        <title>A genome reference for cultivated species of the human gut microbiota.</title>
        <authorList>
            <person name="Zou Y."/>
            <person name="Xue W."/>
            <person name="Luo G."/>
        </authorList>
    </citation>
    <scope>NUCLEOTIDE SEQUENCE [LARGE SCALE GENOMIC DNA]</scope>
    <source>
        <strain evidence="2 3">OM05-6AA</strain>
    </source>
</reference>
<evidence type="ECO:0000313" key="3">
    <source>
        <dbReference type="Proteomes" id="UP000260970"/>
    </source>
</evidence>
<keyword evidence="2" id="KW-0378">Hydrolase</keyword>
<keyword evidence="2" id="KW-0255">Endonuclease</keyword>
<dbReference type="SMART" id="SM00507">
    <property type="entry name" value="HNHc"/>
    <property type="match status" value="1"/>
</dbReference>
<dbReference type="GO" id="GO:0003676">
    <property type="term" value="F:nucleic acid binding"/>
    <property type="evidence" value="ECO:0007669"/>
    <property type="project" value="InterPro"/>
</dbReference>
<evidence type="ECO:0000259" key="1">
    <source>
        <dbReference type="SMART" id="SM00507"/>
    </source>
</evidence>
<feature type="domain" description="HNH nuclease" evidence="1">
    <location>
        <begin position="10"/>
        <end position="73"/>
    </location>
</feature>
<dbReference type="Pfam" id="PF01844">
    <property type="entry name" value="HNH"/>
    <property type="match status" value="1"/>
</dbReference>
<sequence length="126" mass="15349">MSKHKSIPKKDRLKIYEKYNGHCAYCGCELNYKDMQVDHIKSVYVNMDYENNMSDDEMYCLDNYMPSCRQCNFYKSTFDLETFRDRLTNVMIKNLQKNFNYRLALKYGLIMENIKPVKFYFEQFNK</sequence>
<dbReference type="CDD" id="cd00085">
    <property type="entry name" value="HNHc"/>
    <property type="match status" value="1"/>
</dbReference>
<dbReference type="EMBL" id="QSUG01000013">
    <property type="protein sequence ID" value="RGN21497.1"/>
    <property type="molecule type" value="Genomic_DNA"/>
</dbReference>
<dbReference type="AlphaFoldDB" id="A0A3E5ALS7"/>
<evidence type="ECO:0000313" key="2">
    <source>
        <dbReference type="EMBL" id="RGN21497.1"/>
    </source>
</evidence>
<comment type="caution">
    <text evidence="2">The sequence shown here is derived from an EMBL/GenBank/DDBJ whole genome shotgun (WGS) entry which is preliminary data.</text>
</comment>